<protein>
    <submittedName>
        <fullName evidence="1">Uncharacterized protein</fullName>
    </submittedName>
</protein>
<evidence type="ECO:0000313" key="2">
    <source>
        <dbReference type="Proteomes" id="UP001172386"/>
    </source>
</evidence>
<evidence type="ECO:0000313" key="1">
    <source>
        <dbReference type="EMBL" id="KAJ9659584.1"/>
    </source>
</evidence>
<keyword evidence="2" id="KW-1185">Reference proteome</keyword>
<name>A0ACC3ACJ9_9EURO</name>
<dbReference type="Proteomes" id="UP001172386">
    <property type="component" value="Unassembled WGS sequence"/>
</dbReference>
<organism evidence="1 2">
    <name type="scientific">Neophaeococcomyces mojaviensis</name>
    <dbReference type="NCBI Taxonomy" id="3383035"/>
    <lineage>
        <taxon>Eukaryota</taxon>
        <taxon>Fungi</taxon>
        <taxon>Dikarya</taxon>
        <taxon>Ascomycota</taxon>
        <taxon>Pezizomycotina</taxon>
        <taxon>Eurotiomycetes</taxon>
        <taxon>Chaetothyriomycetidae</taxon>
        <taxon>Chaetothyriales</taxon>
        <taxon>Chaetothyriales incertae sedis</taxon>
        <taxon>Neophaeococcomyces</taxon>
    </lineage>
</organism>
<dbReference type="EMBL" id="JAPDRQ010000038">
    <property type="protein sequence ID" value="KAJ9659584.1"/>
    <property type="molecule type" value="Genomic_DNA"/>
</dbReference>
<gene>
    <name evidence="1" type="ORF">H2198_002997</name>
</gene>
<comment type="caution">
    <text evidence="1">The sequence shown here is derived from an EMBL/GenBank/DDBJ whole genome shotgun (WGS) entry which is preliminary data.</text>
</comment>
<sequence>MGSIGRQDPADVQTARSKIAEHPRDSCIDSQTKVLIVGGGPTGLTTAILLANHGIASIVVERHVSRLGQPKAHAINPRSLEILKQAGLNTKQLRSLGAHPCDADMVRFAQSMSGLEFGYLPYERQGDDTKTMTPEPLFNIPQPVLEEFLSHVVEQNHMITMWRGAQFENTSEKSATGLSSTILDRATGTTVEVHSKYLLLCDGANSRSRSKVGVSLGTLPGHPDITLHHVSVHIQADLTQFKSGTLWFFMSATRQGTFICYDRKSSWVFVMNYDAQIVPKERFTEEYCRTQIDEAIGEPTSYKVLSIVCWTTKPQIADTYRSKELPQAFLLGDAAHVFPPTGGLGVNTGIADAHNLVWKINAVENGWARSDFLDTFGTERRPIAIANARQSALNQQKIYKLIARTFAPDASDEELLHEPEIRQKLEAAIKDNTDHFDSINLQIGYVYGQTSHEPCDVYTPRCIAGARLPHCWIQMNGRTCSSLDLIDGQHFLIITGAHFSADTPNGLNQLENNQIPIVIYQLDKDFSMQDKGWIETVGLDTDSSAVLIRPDQHIVARCQTIAEIESSLARLFSNSYVSKT</sequence>
<proteinExistence type="predicted"/>
<accession>A0ACC3ACJ9</accession>
<reference evidence="1" key="1">
    <citation type="submission" date="2022-10" db="EMBL/GenBank/DDBJ databases">
        <title>Culturing micro-colonial fungi from biological soil crusts in the Mojave desert and describing Neophaeococcomyces mojavensis, and introducing the new genera and species Taxawa tesnikishii.</title>
        <authorList>
            <person name="Kurbessoian T."/>
            <person name="Stajich J.E."/>
        </authorList>
    </citation>
    <scope>NUCLEOTIDE SEQUENCE</scope>
    <source>
        <strain evidence="1">JES_112</strain>
    </source>
</reference>